<evidence type="ECO:0000313" key="7">
    <source>
        <dbReference type="Proteomes" id="UP001465976"/>
    </source>
</evidence>
<gene>
    <name evidence="6" type="ORF">V5O48_015557</name>
</gene>
<dbReference type="PANTHER" id="PTHR43248">
    <property type="entry name" value="2-SUCCINYL-6-HYDROXY-2,4-CYCLOHEXADIENE-1-CARBOXYLATE SYNTHASE"/>
    <property type="match status" value="1"/>
</dbReference>
<dbReference type="InterPro" id="IPR051601">
    <property type="entry name" value="Serine_prot/Carboxylest_S33"/>
</dbReference>
<evidence type="ECO:0000256" key="2">
    <source>
        <dbReference type="ARBA" id="ARBA00022801"/>
    </source>
</evidence>
<dbReference type="EMBL" id="JBAHYK010001894">
    <property type="protein sequence ID" value="KAL0566455.1"/>
    <property type="molecule type" value="Genomic_DNA"/>
</dbReference>
<dbReference type="Pfam" id="PF00561">
    <property type="entry name" value="Abhydrolase_1"/>
    <property type="match status" value="1"/>
</dbReference>
<evidence type="ECO:0000259" key="5">
    <source>
        <dbReference type="Pfam" id="PF08386"/>
    </source>
</evidence>
<evidence type="ECO:0000259" key="4">
    <source>
        <dbReference type="Pfam" id="PF00561"/>
    </source>
</evidence>
<dbReference type="InterPro" id="IPR013595">
    <property type="entry name" value="Pept_S33_TAP-like_C"/>
</dbReference>
<dbReference type="InterPro" id="IPR000073">
    <property type="entry name" value="AB_hydrolase_1"/>
</dbReference>
<dbReference type="PANTHER" id="PTHR43248:SF25">
    <property type="entry name" value="AB HYDROLASE-1 DOMAIN-CONTAINING PROTEIN-RELATED"/>
    <property type="match status" value="1"/>
</dbReference>
<organism evidence="6 7">
    <name type="scientific">Marasmius crinis-equi</name>
    <dbReference type="NCBI Taxonomy" id="585013"/>
    <lineage>
        <taxon>Eukaryota</taxon>
        <taxon>Fungi</taxon>
        <taxon>Dikarya</taxon>
        <taxon>Basidiomycota</taxon>
        <taxon>Agaricomycotina</taxon>
        <taxon>Agaricomycetes</taxon>
        <taxon>Agaricomycetidae</taxon>
        <taxon>Agaricales</taxon>
        <taxon>Marasmiineae</taxon>
        <taxon>Marasmiaceae</taxon>
        <taxon>Marasmius</taxon>
    </lineage>
</organism>
<sequence length="562" mass="62293">MKQLFLLNVYLLCASHATNCLELTARADTPVWNESSWGSLQPSKALNWVPCYPDSGRFECTRLQVPLDYSNPGNGRMAALALIRVPANISSDSPDYRGPILFNPGGPGDSAVDRILDSGLEFQRRSGPQFDIVGFDPRGVQRSTPRIGFYQTPTEQILKHCGPRELNNSLRDTVQSYWGNAKVMGALAYERGKDYLPYMNTDHVARDMLSIARAHGREKVQYWGFSYGSVLGYTFAAMFPVCFPLSSDMNAIQKIKHASHIQDKVERMIIDGVMDIEDYYGTKWLTGIENIDKTLEWFFRSCHEAGPDTCVFYEDSPEAIRNKLEGVYAKLIDSPIPVPSKSNWSYTLVHYGVVRAQVLTPFIYNPVFWPSLAELFKALDDRNSTTLTIGFGELPVECEPTNAFEKNQAEAYIAYICNDGDPVPADLAAAEAHYRESVEFSPQYGSYWASSRIACSGWSQDIPKTRFRGPFAGNTSFPILLIGNTADPATPLSAAKRVSQNFPGSVVLTQDSPGHTSGAVKSDCTIKVVREYFVNGTLPVEGTVCAINGSLFNMTNSALDIQ</sequence>
<keyword evidence="7" id="KW-1185">Reference proteome</keyword>
<feature type="domain" description="Peptidase S33 tripeptidyl aminopeptidase-like C-terminal" evidence="5">
    <location>
        <begin position="442"/>
        <end position="545"/>
    </location>
</feature>
<comment type="similarity">
    <text evidence="1">Belongs to the peptidase S33 family.</text>
</comment>
<dbReference type="Proteomes" id="UP001465976">
    <property type="component" value="Unassembled WGS sequence"/>
</dbReference>
<feature type="domain" description="AB hydrolase-1" evidence="4">
    <location>
        <begin position="99"/>
        <end position="240"/>
    </location>
</feature>
<dbReference type="SUPFAM" id="SSF53474">
    <property type="entry name" value="alpha/beta-Hydrolases"/>
    <property type="match status" value="1"/>
</dbReference>
<dbReference type="Gene3D" id="3.40.50.1820">
    <property type="entry name" value="alpha/beta hydrolase"/>
    <property type="match status" value="1"/>
</dbReference>
<dbReference type="InterPro" id="IPR029058">
    <property type="entry name" value="AB_hydrolase_fold"/>
</dbReference>
<dbReference type="Pfam" id="PF08386">
    <property type="entry name" value="Abhydrolase_4"/>
    <property type="match status" value="1"/>
</dbReference>
<feature type="chain" id="PRO_5046226350" evidence="3">
    <location>
        <begin position="21"/>
        <end position="562"/>
    </location>
</feature>
<evidence type="ECO:0000313" key="6">
    <source>
        <dbReference type="EMBL" id="KAL0566455.1"/>
    </source>
</evidence>
<reference evidence="6 7" key="1">
    <citation type="submission" date="2024-02" db="EMBL/GenBank/DDBJ databases">
        <title>A draft genome for the cacao thread blight pathogen Marasmius crinis-equi.</title>
        <authorList>
            <person name="Cohen S.P."/>
            <person name="Baruah I.K."/>
            <person name="Amoako-Attah I."/>
            <person name="Bukari Y."/>
            <person name="Meinhardt L.W."/>
            <person name="Bailey B.A."/>
        </authorList>
    </citation>
    <scope>NUCLEOTIDE SEQUENCE [LARGE SCALE GENOMIC DNA]</scope>
    <source>
        <strain evidence="6 7">GH-76</strain>
    </source>
</reference>
<keyword evidence="3" id="KW-0732">Signal</keyword>
<feature type="signal peptide" evidence="3">
    <location>
        <begin position="1"/>
        <end position="20"/>
    </location>
</feature>
<proteinExistence type="inferred from homology"/>
<evidence type="ECO:0000256" key="1">
    <source>
        <dbReference type="ARBA" id="ARBA00010088"/>
    </source>
</evidence>
<comment type="caution">
    <text evidence="6">The sequence shown here is derived from an EMBL/GenBank/DDBJ whole genome shotgun (WGS) entry which is preliminary data.</text>
</comment>
<name>A0ABR3EU76_9AGAR</name>
<evidence type="ECO:0000256" key="3">
    <source>
        <dbReference type="SAM" id="SignalP"/>
    </source>
</evidence>
<keyword evidence="2" id="KW-0378">Hydrolase</keyword>
<protein>
    <submittedName>
        <fullName evidence="6">Uncharacterized protein</fullName>
    </submittedName>
</protein>
<accession>A0ABR3EU76</accession>